<dbReference type="InterPro" id="IPR028268">
    <property type="entry name" value="Pianissimo_fam"/>
</dbReference>
<dbReference type="Pfam" id="PF14666">
    <property type="entry name" value="RICTOR_M"/>
    <property type="match status" value="1"/>
</dbReference>
<feature type="region of interest" description="Disordered" evidence="3">
    <location>
        <begin position="1"/>
        <end position="30"/>
    </location>
</feature>
<feature type="region of interest" description="Disordered" evidence="3">
    <location>
        <begin position="71"/>
        <end position="98"/>
    </location>
</feature>
<feature type="region of interest" description="Disordered" evidence="3">
    <location>
        <begin position="167"/>
        <end position="190"/>
    </location>
</feature>
<dbReference type="OrthoDB" id="271111at2759"/>
<evidence type="ECO:0000259" key="6">
    <source>
        <dbReference type="SMART" id="SM01310"/>
    </source>
</evidence>
<evidence type="ECO:0008006" key="9">
    <source>
        <dbReference type="Google" id="ProtNLM"/>
    </source>
</evidence>
<evidence type="ECO:0000259" key="4">
    <source>
        <dbReference type="SMART" id="SM01307"/>
    </source>
</evidence>
<keyword evidence="8" id="KW-1185">Reference proteome</keyword>
<dbReference type="Pfam" id="PF14663">
    <property type="entry name" value="RasGEF_N_2"/>
    <property type="match status" value="1"/>
</dbReference>
<dbReference type="InterPro" id="IPR036274">
    <property type="entry name" value="HR1_rpt_sf"/>
</dbReference>
<feature type="domain" description="Rapamycin-insensitive companion of mTOR" evidence="6">
    <location>
        <begin position="1080"/>
        <end position="1152"/>
    </location>
</feature>
<dbReference type="SUPFAM" id="SSF46585">
    <property type="entry name" value="HR1 repeat"/>
    <property type="match status" value="1"/>
</dbReference>
<dbReference type="SMART" id="SM01310">
    <property type="entry name" value="RICTOR_V"/>
    <property type="match status" value="1"/>
</dbReference>
<dbReference type="PANTHER" id="PTHR13298:SF11">
    <property type="entry name" value="RAPAMYCIN-INSENSITIVE COMPANION OF MTOR"/>
    <property type="match status" value="1"/>
</dbReference>
<feature type="coiled-coil region" evidence="2">
    <location>
        <begin position="102"/>
        <end position="158"/>
    </location>
</feature>
<dbReference type="SMART" id="SM01307">
    <property type="entry name" value="RICTOR_M"/>
    <property type="match status" value="1"/>
</dbReference>
<dbReference type="PANTHER" id="PTHR13298">
    <property type="entry name" value="CYTOSOLIC REGULATOR PIANISSIMO"/>
    <property type="match status" value="1"/>
</dbReference>
<dbReference type="InterPro" id="IPR029452">
    <property type="entry name" value="RICTOR_V"/>
</dbReference>
<evidence type="ECO:0000259" key="5">
    <source>
        <dbReference type="SMART" id="SM01308"/>
    </source>
</evidence>
<dbReference type="GO" id="GO:0031932">
    <property type="term" value="C:TORC2 complex"/>
    <property type="evidence" value="ECO:0007669"/>
    <property type="project" value="InterPro"/>
</dbReference>
<sequence length="1297" mass="144777">MSNVFTSSPKSVSGTASPIPRLRGASGGDREVLLQPRTNGIRPSASYGGVAGMSVGGTTVNGPGSFSASLRSATTTVPTPSGLSGIVDTPSSTSPLTSERLVEELTDQLNRAIKYKEGAENLLQVLDSKKIKEAKQARNQAEKEYNARNQEITQLKTQIEAITKPKDIPRRPREGNKFQGTPIRPDEANGISVLGTSEWDPGSESPTITLAELLGDLEEKDKKPEYYVDKANSLVMLFKRHQNLKYELSWSTFGLRVQFMLLHEAKEVVAAGYRITRYAITDLHSLRSIRSLRTDYITIGSLIKDSRANVEREQALKFVRAFIEVPGGVKEISRGVVRGIVACAEQTDDRLRAISMETLAEILILDPSLVVAAGGVRILTQVLSDGPYELSDTISLAFLYLLDMPSSRKYIRPGNDIEVVFSVFTDCHSVKVPVPEEKLKSSAKVISCMLKSWPGLLALTMYNLRAPRSLVDALFIPSPSVRDTILELFFDIFKIKPPSWSSSFLAGRRLTTYGRVANLKSEASTKPARSEGDSDHGNLVDHFTALLLAVFFEAGLLKALMALVEDNSDPAIVRKTTLLLGEVLKLASRLLPSTYSAHQQLLPDLFQSAAKFGIDGRFAASSAVYQIDSLNRTLHRSLATQTAQRTSLDEEKRGQRQVELKLKINMTIDEKHFSQLIVESGVLNTKSYIKWNWDSLNEMIQGPLLNPKRLEEAIKGTKFMKRLMSFYRPFKYKFSDVKNTKPNQRYVRIGCALFQTLLKTAEGVKYLSENKILRQIAECLAQLDRMSGITSPEPLFSTSRLADTLSSGYFAMLGTLSSDPKGLQMMERWRMFNMFYHISDLPDRPDLMELFVLNMDFTLEGHPRIILGKVLTAGPKTARLFATNHLRSLISTTSAGKTPSQTQQSNETAEWAIGLLMTQLYDPDVEVCETAVKILEEACNATHNLEYVVKRRPQLDHLGEIGAPLLLRFLSTSVGYHYLNELDYINREMDDWFHGRNDSYVLTVEASLARAFADEEPVKKRPGDINAIDRDMMGIVPPHFYRELARTSEGCILLREKGHFDQFAWFIQKHGLEDDDLEIVTKVKGCLWAVGNIGSMPFGAPFLDEANIVEAIVNIAEQSQVLTLKGTAFFVLGLISKTMQGLEILLEHGWDGTTSTMGDSLGFCVPLQLGRLFSLRPWVHTGDETNAVNRPSPLSSVIGDDPLDAKILTAIANLNNHIMEGTSTKELNRLKANHVSHFQSSDLYRRVMTLLESYRYRQHVRRYIIDLFDKSVVEQIVRDGRAEQDSIESPQTPEDVR</sequence>
<dbReference type="InterPro" id="IPR011989">
    <property type="entry name" value="ARM-like"/>
</dbReference>
<comment type="similarity">
    <text evidence="1">Belongs to the RICTOR family.</text>
</comment>
<evidence type="ECO:0000313" key="8">
    <source>
        <dbReference type="Proteomes" id="UP000277580"/>
    </source>
</evidence>
<dbReference type="Pfam" id="PF14664">
    <property type="entry name" value="RICTOR_N"/>
    <property type="match status" value="1"/>
</dbReference>
<dbReference type="SUPFAM" id="SSF48371">
    <property type="entry name" value="ARM repeat"/>
    <property type="match status" value="1"/>
</dbReference>
<feature type="compositionally biased region" description="Polar residues" evidence="3">
    <location>
        <begin position="71"/>
        <end position="82"/>
    </location>
</feature>
<dbReference type="EMBL" id="ML119107">
    <property type="protein sequence ID" value="RPB16928.1"/>
    <property type="molecule type" value="Genomic_DNA"/>
</dbReference>
<dbReference type="FunCoup" id="A0A3N4L577">
    <property type="interactions" value="463"/>
</dbReference>
<proteinExistence type="inferred from homology"/>
<accession>A0A3N4L577</accession>
<name>A0A3N4L577_9PEZI</name>
<dbReference type="Proteomes" id="UP000277580">
    <property type="component" value="Unassembled WGS sequence"/>
</dbReference>
<dbReference type="GO" id="GO:0038203">
    <property type="term" value="P:TORC2 signaling"/>
    <property type="evidence" value="ECO:0007669"/>
    <property type="project" value="TreeGrafter"/>
</dbReference>
<feature type="domain" description="Rapamycin-insensitive companion of mTOR middle" evidence="4">
    <location>
        <begin position="668"/>
        <end position="892"/>
    </location>
</feature>
<evidence type="ECO:0000256" key="3">
    <source>
        <dbReference type="SAM" id="MobiDB-lite"/>
    </source>
</evidence>
<dbReference type="InterPro" id="IPR016024">
    <property type="entry name" value="ARM-type_fold"/>
</dbReference>
<evidence type="ECO:0000256" key="1">
    <source>
        <dbReference type="ARBA" id="ARBA00008878"/>
    </source>
</evidence>
<evidence type="ECO:0000256" key="2">
    <source>
        <dbReference type="SAM" id="Coils"/>
    </source>
</evidence>
<protein>
    <recommendedName>
        <fullName evidence="9">REM-1 domain-containing protein</fullName>
    </recommendedName>
</protein>
<dbReference type="InParanoid" id="A0A3N4L577"/>
<dbReference type="Pfam" id="PF14668">
    <property type="entry name" value="RICTOR_V"/>
    <property type="match status" value="1"/>
</dbReference>
<dbReference type="SMART" id="SM01303">
    <property type="entry name" value="RasGEF_N_2"/>
    <property type="match status" value="1"/>
</dbReference>
<dbReference type="InterPro" id="IPR029453">
    <property type="entry name" value="Rictor_IV"/>
</dbReference>
<feature type="compositionally biased region" description="Polar residues" evidence="3">
    <location>
        <begin position="1"/>
        <end position="16"/>
    </location>
</feature>
<feature type="domain" description="Rapamycin-insensitive companion of mTOR N-terminal" evidence="5">
    <location>
        <begin position="228"/>
        <end position="592"/>
    </location>
</feature>
<organism evidence="7 8">
    <name type="scientific">Morchella conica CCBAS932</name>
    <dbReference type="NCBI Taxonomy" id="1392247"/>
    <lineage>
        <taxon>Eukaryota</taxon>
        <taxon>Fungi</taxon>
        <taxon>Dikarya</taxon>
        <taxon>Ascomycota</taxon>
        <taxon>Pezizomycotina</taxon>
        <taxon>Pezizomycetes</taxon>
        <taxon>Pezizales</taxon>
        <taxon>Morchellaceae</taxon>
        <taxon>Morchella</taxon>
    </lineage>
</organism>
<feature type="compositionally biased region" description="Basic and acidic residues" evidence="3">
    <location>
        <begin position="167"/>
        <end position="176"/>
    </location>
</feature>
<dbReference type="SMART" id="SM01308">
    <property type="entry name" value="RICTOR_N"/>
    <property type="match status" value="1"/>
</dbReference>
<keyword evidence="2" id="KW-0175">Coiled coil</keyword>
<dbReference type="InterPro" id="IPR028267">
    <property type="entry name" value="Pianissimo_N"/>
</dbReference>
<gene>
    <name evidence="7" type="ORF">P167DRAFT_531880</name>
</gene>
<reference evidence="7 8" key="1">
    <citation type="journal article" date="2018" name="Nat. Ecol. Evol.">
        <title>Pezizomycetes genomes reveal the molecular basis of ectomycorrhizal truffle lifestyle.</title>
        <authorList>
            <person name="Murat C."/>
            <person name="Payen T."/>
            <person name="Noel B."/>
            <person name="Kuo A."/>
            <person name="Morin E."/>
            <person name="Chen J."/>
            <person name="Kohler A."/>
            <person name="Krizsan K."/>
            <person name="Balestrini R."/>
            <person name="Da Silva C."/>
            <person name="Montanini B."/>
            <person name="Hainaut M."/>
            <person name="Levati E."/>
            <person name="Barry K.W."/>
            <person name="Belfiori B."/>
            <person name="Cichocki N."/>
            <person name="Clum A."/>
            <person name="Dockter R.B."/>
            <person name="Fauchery L."/>
            <person name="Guy J."/>
            <person name="Iotti M."/>
            <person name="Le Tacon F."/>
            <person name="Lindquist E.A."/>
            <person name="Lipzen A."/>
            <person name="Malagnac F."/>
            <person name="Mello A."/>
            <person name="Molinier V."/>
            <person name="Miyauchi S."/>
            <person name="Poulain J."/>
            <person name="Riccioni C."/>
            <person name="Rubini A."/>
            <person name="Sitrit Y."/>
            <person name="Splivallo R."/>
            <person name="Traeger S."/>
            <person name="Wang M."/>
            <person name="Zifcakova L."/>
            <person name="Wipf D."/>
            <person name="Zambonelli A."/>
            <person name="Paolocci F."/>
            <person name="Nowrousian M."/>
            <person name="Ottonello S."/>
            <person name="Baldrian P."/>
            <person name="Spatafora J.W."/>
            <person name="Henrissat B."/>
            <person name="Nagy L.G."/>
            <person name="Aury J.M."/>
            <person name="Wincker P."/>
            <person name="Grigoriev I.V."/>
            <person name="Bonfante P."/>
            <person name="Martin F.M."/>
        </authorList>
    </citation>
    <scope>NUCLEOTIDE SEQUENCE [LARGE SCALE GENOMIC DNA]</scope>
    <source>
        <strain evidence="7 8">CCBAS932</strain>
    </source>
</reference>
<dbReference type="InterPro" id="IPR029451">
    <property type="entry name" value="RICTOR_M"/>
</dbReference>
<dbReference type="STRING" id="1392247.A0A3N4L577"/>
<evidence type="ECO:0000313" key="7">
    <source>
        <dbReference type="EMBL" id="RPB16928.1"/>
    </source>
</evidence>
<dbReference type="Gene3D" id="1.25.10.10">
    <property type="entry name" value="Leucine-rich Repeat Variant"/>
    <property type="match status" value="1"/>
</dbReference>
<dbReference type="Gene3D" id="1.10.287.160">
    <property type="entry name" value="HR1 repeat"/>
    <property type="match status" value="1"/>
</dbReference>